<organism evidence="1 2">
    <name type="scientific">Undibacterium arcticum</name>
    <dbReference type="NCBI Taxonomy" id="1762892"/>
    <lineage>
        <taxon>Bacteria</taxon>
        <taxon>Pseudomonadati</taxon>
        <taxon>Pseudomonadota</taxon>
        <taxon>Betaproteobacteria</taxon>
        <taxon>Burkholderiales</taxon>
        <taxon>Oxalobacteraceae</taxon>
        <taxon>Undibacterium</taxon>
    </lineage>
</organism>
<comment type="caution">
    <text evidence="1">The sequence shown here is derived from an EMBL/GenBank/DDBJ whole genome shotgun (WGS) entry which is preliminary data.</text>
</comment>
<name>A0ABV7F5B1_9BURK</name>
<protein>
    <submittedName>
        <fullName evidence="1">DUF1415 domain-containing protein</fullName>
    </submittedName>
</protein>
<accession>A0ABV7F5B1</accession>
<gene>
    <name evidence="1" type="ORF">ACFOFO_14615</name>
</gene>
<dbReference type="RefSeq" id="WP_390331869.1">
    <property type="nucleotide sequence ID" value="NZ_JBHRTP010000043.1"/>
</dbReference>
<proteinExistence type="predicted"/>
<sequence>MIETNDRVVADTQTWLEKAVIGLNLCPFAKAVHVKNQIRYTVSNATTPEALLVDLIAALEQLAEANPDEVDTTLLIHPQVLTDFLDYNEFLDVADAALDELDLVGEIQIASFHPQYQFADSGPDDIENYTNRSPYPTLHLLREDSIERAVDAFPDAADIFDKNIDTMRRLGHDGWDKLQLPGDE</sequence>
<dbReference type="Pfam" id="PF07209">
    <property type="entry name" value="DUF1415"/>
    <property type="match status" value="1"/>
</dbReference>
<dbReference type="Proteomes" id="UP001595530">
    <property type="component" value="Unassembled WGS sequence"/>
</dbReference>
<dbReference type="EMBL" id="JBHRTP010000043">
    <property type="protein sequence ID" value="MFC3109180.1"/>
    <property type="molecule type" value="Genomic_DNA"/>
</dbReference>
<evidence type="ECO:0000313" key="2">
    <source>
        <dbReference type="Proteomes" id="UP001595530"/>
    </source>
</evidence>
<dbReference type="InterPro" id="IPR009858">
    <property type="entry name" value="DUF1415"/>
</dbReference>
<evidence type="ECO:0000313" key="1">
    <source>
        <dbReference type="EMBL" id="MFC3109180.1"/>
    </source>
</evidence>
<reference evidence="2" key="1">
    <citation type="journal article" date="2019" name="Int. J. Syst. Evol. Microbiol.">
        <title>The Global Catalogue of Microorganisms (GCM) 10K type strain sequencing project: providing services to taxonomists for standard genome sequencing and annotation.</title>
        <authorList>
            <consortium name="The Broad Institute Genomics Platform"/>
            <consortium name="The Broad Institute Genome Sequencing Center for Infectious Disease"/>
            <person name="Wu L."/>
            <person name="Ma J."/>
        </authorList>
    </citation>
    <scope>NUCLEOTIDE SEQUENCE [LARGE SCALE GENOMIC DNA]</scope>
    <source>
        <strain evidence="2">KCTC 42986</strain>
    </source>
</reference>
<keyword evidence="2" id="KW-1185">Reference proteome</keyword>